<dbReference type="InterPro" id="IPR029063">
    <property type="entry name" value="SAM-dependent_MTases_sf"/>
</dbReference>
<evidence type="ECO:0000313" key="8">
    <source>
        <dbReference type="Proteomes" id="UP000199601"/>
    </source>
</evidence>
<dbReference type="AlphaFoldDB" id="A0A0U1DKJ8"/>
<evidence type="ECO:0000256" key="6">
    <source>
        <dbReference type="RuleBase" id="RU362030"/>
    </source>
</evidence>
<keyword evidence="3 6" id="KW-0489">Methyltransferase</keyword>
<dbReference type="EC" id="2.1.1.-" evidence="6"/>
<dbReference type="PANTHER" id="PTHR43619:SF2">
    <property type="entry name" value="S-ADENOSYL-L-METHIONINE-DEPENDENT METHYLTRANSFERASES SUPERFAMILY PROTEIN"/>
    <property type="match status" value="1"/>
</dbReference>
<keyword evidence="8" id="KW-1185">Reference proteome</keyword>
<dbReference type="SUPFAM" id="SSF53335">
    <property type="entry name" value="S-adenosyl-L-methionine-dependent methyltransferases"/>
    <property type="match status" value="1"/>
</dbReference>
<proteinExistence type="inferred from homology"/>
<dbReference type="InterPro" id="IPR011610">
    <property type="entry name" value="SAM_mthyl_Trfase_ML2640-like"/>
</dbReference>
<dbReference type="Pfam" id="PF04072">
    <property type="entry name" value="LCM"/>
    <property type="match status" value="1"/>
</dbReference>
<keyword evidence="5 6" id="KW-0949">S-adenosyl-L-methionine</keyword>
<evidence type="ECO:0000256" key="3">
    <source>
        <dbReference type="ARBA" id="ARBA00022603"/>
    </source>
</evidence>
<dbReference type="InterPro" id="IPR007213">
    <property type="entry name" value="Ppm1/Ppm2/Tcmp"/>
</dbReference>
<evidence type="ECO:0000256" key="2">
    <source>
        <dbReference type="ARBA" id="ARBA00008138"/>
    </source>
</evidence>
<comment type="similarity">
    <text evidence="2 6">Belongs to the UPF0677 family.</text>
</comment>
<evidence type="ECO:0000256" key="4">
    <source>
        <dbReference type="ARBA" id="ARBA00022679"/>
    </source>
</evidence>
<dbReference type="Gene3D" id="3.40.50.150">
    <property type="entry name" value="Vaccinia Virus protein VP39"/>
    <property type="match status" value="1"/>
</dbReference>
<dbReference type="GO" id="GO:0008168">
    <property type="term" value="F:methyltransferase activity"/>
    <property type="evidence" value="ECO:0007669"/>
    <property type="project" value="UniProtKB-UniRule"/>
</dbReference>
<protein>
    <recommendedName>
        <fullName evidence="6">S-adenosyl-L-methionine-dependent methyltransferase</fullName>
        <ecNumber evidence="6">2.1.1.-</ecNumber>
    </recommendedName>
</protein>
<dbReference type="PANTHER" id="PTHR43619">
    <property type="entry name" value="S-ADENOSYL-L-METHIONINE-DEPENDENT METHYLTRANSFERASE YKTD-RELATED"/>
    <property type="match status" value="1"/>
</dbReference>
<evidence type="ECO:0000256" key="5">
    <source>
        <dbReference type="ARBA" id="ARBA00022691"/>
    </source>
</evidence>
<accession>A0A0U1DKJ8</accession>
<evidence type="ECO:0000256" key="1">
    <source>
        <dbReference type="ARBA" id="ARBA00003907"/>
    </source>
</evidence>
<name>A0A0U1DKJ8_9MYCO</name>
<comment type="function">
    <text evidence="1 6">Exhibits S-adenosyl-L-methionine-dependent methyltransferase activity.</text>
</comment>
<dbReference type="Proteomes" id="UP000199601">
    <property type="component" value="Unassembled WGS sequence"/>
</dbReference>
<dbReference type="GO" id="GO:0032259">
    <property type="term" value="P:methylation"/>
    <property type="evidence" value="ECO:0007669"/>
    <property type="project" value="UniProtKB-KW"/>
</dbReference>
<gene>
    <name evidence="7" type="ORF">BN000_04055</name>
</gene>
<reference evidence="8" key="1">
    <citation type="submission" date="2015-03" db="EMBL/GenBank/DDBJ databases">
        <authorList>
            <person name="Urmite Genomes"/>
        </authorList>
    </citation>
    <scope>NUCLEOTIDE SEQUENCE [LARGE SCALE GENOMIC DNA]</scope>
    <source>
        <strain evidence="8">CSUR P1344</strain>
    </source>
</reference>
<organism evidence="7 8">
    <name type="scientific">Mycobacterium europaeum</name>
    <dbReference type="NCBI Taxonomy" id="761804"/>
    <lineage>
        <taxon>Bacteria</taxon>
        <taxon>Bacillati</taxon>
        <taxon>Actinomycetota</taxon>
        <taxon>Actinomycetes</taxon>
        <taxon>Mycobacteriales</taxon>
        <taxon>Mycobacteriaceae</taxon>
        <taxon>Mycobacterium</taxon>
        <taxon>Mycobacterium simiae complex</taxon>
    </lineage>
</organism>
<keyword evidence="4 7" id="KW-0808">Transferase</keyword>
<dbReference type="RefSeq" id="WP_090422479.1">
    <property type="nucleotide sequence ID" value="NZ_CTEC01000002.1"/>
</dbReference>
<dbReference type="EMBL" id="CTEC01000002">
    <property type="protein sequence ID" value="CQD18069.1"/>
    <property type="molecule type" value="Genomic_DNA"/>
</dbReference>
<evidence type="ECO:0000313" key="7">
    <source>
        <dbReference type="EMBL" id="CQD18069.1"/>
    </source>
</evidence>
<dbReference type="NCBIfam" id="TIGR00027">
    <property type="entry name" value="mthyl_TIGR00027"/>
    <property type="match status" value="1"/>
</dbReference>
<sequence length="305" mass="32928">MSWDITTDLGSTALAVAAQRAAETAQDDPLIHDEFAAVLVAAANEPGWQRLAGGDLSWMGAEDDVGRRVARTGREYVATRTVFFDEFCADAASSGISQFVILAAGLDARAYRLAPLTGKRVYEIDQPAVQAFKATALTAHGATPLADLCAIPVDLRDERWALMLMEAGWDKSLPTAWLVEGLLPYLSSTEHNALFDTLTALSAPDSRLAAEVYHHSTMHFGDKRLSAWHDGAAEIDDALGVDTDVTAFIKDHDVSDTASWLSQHGWSVDSLDSREKMSRLGRPIPPDLRDIAPASSLVTAIRNGP</sequence>